<evidence type="ECO:0008006" key="11">
    <source>
        <dbReference type="Google" id="ProtNLM"/>
    </source>
</evidence>
<organism evidence="9 10">
    <name type="scientific">Obesumbacterium proteus ATCC 12841</name>
    <dbReference type="NCBI Taxonomy" id="1354268"/>
    <lineage>
        <taxon>Bacteria</taxon>
        <taxon>Pseudomonadati</taxon>
        <taxon>Pseudomonadota</taxon>
        <taxon>Gammaproteobacteria</taxon>
        <taxon>Enterobacterales</taxon>
        <taxon>Hafniaceae</taxon>
        <taxon>Obesumbacterium</taxon>
    </lineage>
</organism>
<dbReference type="PRINTS" id="PR00281">
    <property type="entry name" value="HOKGEFTOXIC"/>
</dbReference>
<keyword evidence="2" id="KW-1003">Cell membrane</keyword>
<keyword evidence="3" id="KW-0997">Cell inner membrane</keyword>
<protein>
    <recommendedName>
        <fullName evidence="11">Hok/Gef family protein</fullName>
    </recommendedName>
</protein>
<gene>
    <name evidence="9" type="ORF">M993_01163</name>
</gene>
<keyword evidence="10" id="KW-1185">Reference proteome</keyword>
<comment type="caution">
    <text evidence="9">The sequence shown here is derived from an EMBL/GenBank/DDBJ whole genome shotgun (WGS) entry which is preliminary data.</text>
</comment>
<comment type="subcellular location">
    <subcellularLocation>
        <location evidence="1 8">Cell inner membrane</location>
        <topology evidence="1 8">Single-pass membrane protein</topology>
    </subcellularLocation>
</comment>
<keyword evidence="5" id="KW-0812">Transmembrane</keyword>
<name>A0AA91IQR3_9GAMM</name>
<dbReference type="RefSeq" id="WP_040046978.1">
    <property type="nucleotide sequence ID" value="NZ_LXEX01000018.1"/>
</dbReference>
<dbReference type="AlphaFoldDB" id="A0AA91IQR3"/>
<evidence type="ECO:0000313" key="9">
    <source>
        <dbReference type="EMBL" id="OAT60040.1"/>
    </source>
</evidence>
<evidence type="ECO:0000256" key="1">
    <source>
        <dbReference type="ARBA" id="ARBA00004377"/>
    </source>
</evidence>
<dbReference type="GO" id="GO:0005886">
    <property type="term" value="C:plasma membrane"/>
    <property type="evidence" value="ECO:0007669"/>
    <property type="project" value="UniProtKB-SubCell"/>
</dbReference>
<evidence type="ECO:0000256" key="7">
    <source>
        <dbReference type="ARBA" id="ARBA00023136"/>
    </source>
</evidence>
<keyword evidence="7" id="KW-0472">Membrane</keyword>
<keyword evidence="4" id="KW-1277">Toxin-antitoxin system</keyword>
<proteinExistence type="inferred from homology"/>
<evidence type="ECO:0000256" key="4">
    <source>
        <dbReference type="ARBA" id="ARBA00022649"/>
    </source>
</evidence>
<keyword evidence="6" id="KW-1133">Transmembrane helix</keyword>
<evidence type="ECO:0000256" key="6">
    <source>
        <dbReference type="ARBA" id="ARBA00022989"/>
    </source>
</evidence>
<dbReference type="Proteomes" id="UP000078431">
    <property type="component" value="Unassembled WGS sequence"/>
</dbReference>
<evidence type="ECO:0000256" key="8">
    <source>
        <dbReference type="RuleBase" id="RU221113"/>
    </source>
</evidence>
<evidence type="ECO:0000256" key="5">
    <source>
        <dbReference type="ARBA" id="ARBA00022692"/>
    </source>
</evidence>
<dbReference type="Pfam" id="PF01848">
    <property type="entry name" value="HOK_GEF"/>
    <property type="match status" value="1"/>
</dbReference>
<dbReference type="EMBL" id="LXEX01000018">
    <property type="protein sequence ID" value="OAT60040.1"/>
    <property type="molecule type" value="Genomic_DNA"/>
</dbReference>
<dbReference type="InterPro" id="IPR000021">
    <property type="entry name" value="Hok/gef_toxin"/>
</dbReference>
<reference evidence="9 10" key="1">
    <citation type="submission" date="2016-04" db="EMBL/GenBank/DDBJ databases">
        <title>ATOL: Assembling a taxonomically balanced genome-scale reconstruction of the evolutionary history of the Enterobacteriaceae.</title>
        <authorList>
            <person name="Plunkett G.III."/>
            <person name="Neeno-Eckwall E.C."/>
            <person name="Glasner J.D."/>
            <person name="Perna N.T."/>
        </authorList>
    </citation>
    <scope>NUCLEOTIDE SEQUENCE [LARGE SCALE GENOMIC DNA]</scope>
    <source>
        <strain evidence="9 10">ATCC 12841</strain>
    </source>
</reference>
<evidence type="ECO:0000256" key="3">
    <source>
        <dbReference type="ARBA" id="ARBA00022519"/>
    </source>
</evidence>
<sequence length="50" mass="5558">MPQKTVIWCLLIVCITLLAFIGITHGYLCEIHIKNGNKEVAAVLAYASKR</sequence>
<dbReference type="GeneID" id="78452872"/>
<evidence type="ECO:0000256" key="2">
    <source>
        <dbReference type="ARBA" id="ARBA00022475"/>
    </source>
</evidence>
<comment type="similarity">
    <text evidence="8">Belongs to the hok/gef family.</text>
</comment>
<evidence type="ECO:0000313" key="10">
    <source>
        <dbReference type="Proteomes" id="UP000078431"/>
    </source>
</evidence>
<accession>A0AA91IQR3</accession>